<dbReference type="GO" id="GO:0016747">
    <property type="term" value="F:acyltransferase activity, transferring groups other than amino-acyl groups"/>
    <property type="evidence" value="ECO:0007669"/>
    <property type="project" value="InterPro"/>
</dbReference>
<dbReference type="PANTHER" id="PTHR42870">
    <property type="entry name" value="ACETYL-COA C-ACETYLTRANSFERASE"/>
    <property type="match status" value="1"/>
</dbReference>
<dbReference type="EMBL" id="CP015363">
    <property type="protein sequence ID" value="ARD84604.1"/>
    <property type="molecule type" value="Genomic_DNA"/>
</dbReference>
<evidence type="ECO:0000313" key="3">
    <source>
        <dbReference type="EMBL" id="ARD84604.1"/>
    </source>
</evidence>
<dbReference type="GO" id="GO:0008299">
    <property type="term" value="P:isoprenoid biosynthetic process"/>
    <property type="evidence" value="ECO:0007669"/>
    <property type="project" value="UniProtKB-KW"/>
</dbReference>
<name>A0A1V0N3B8_9ARCH</name>
<dbReference type="SUPFAM" id="SSF53901">
    <property type="entry name" value="Thiolase-like"/>
    <property type="match status" value="2"/>
</dbReference>
<protein>
    <submittedName>
        <fullName evidence="3">Acetyl-CoA C-acetyltransferase (Acetoacetyl-CoAthiolase) (AcaB-10)</fullName>
    </submittedName>
</protein>
<evidence type="ECO:0000313" key="4">
    <source>
        <dbReference type="Proteomes" id="UP000192050"/>
    </source>
</evidence>
<dbReference type="Gene3D" id="3.40.47.10">
    <property type="match status" value="1"/>
</dbReference>
<dbReference type="STRING" id="74969.FAD_0698"/>
<dbReference type="InterPro" id="IPR055140">
    <property type="entry name" value="Thiolase_C_2"/>
</dbReference>
<proteinExistence type="predicted"/>
<gene>
    <name evidence="3" type="ORF">FAD_0698</name>
</gene>
<keyword evidence="1" id="KW-0414">Isoprene biosynthesis</keyword>
<evidence type="ECO:0000259" key="2">
    <source>
        <dbReference type="Pfam" id="PF22691"/>
    </source>
</evidence>
<accession>A0A1V0N3B8</accession>
<sequence length="383" mass="42204">MIRGFSEAIYKNYDGTAYEIMNEALNKSLSMAGLERKDIDGFMTTFLPGVFDGNVYMHFFPDQICNYLGIKPKYIDSMEYGGPSVLSAFWRAEHIIKSGVAENILLLFGGKGSAVRKKKQTVDSIENLYSDITNTPYKPLLSGYNYTNPVSDYALLAQRHMKIYGTTDEQRASLIVKQRENANRSGYSMFTGSITVEDVLGSPIISSPLHLLEIVYPVDGFHAFIVSKNSGKLREISILKYGEAHQSALPPEIDDITITPAAESSSSFRGDIKKCDFYELYDSFSITVMIQLENTGIVPPGKSGEFLEKNSISVNGDFPLNTGGGSLNRGQPAYMSGSVLLYEALLQMNGMAGRNQVKTPDKAFINGMGGWARNHSVSMILGE</sequence>
<dbReference type="Pfam" id="PF22691">
    <property type="entry name" value="Thiolase_C_1"/>
    <property type="match status" value="1"/>
</dbReference>
<dbReference type="KEGG" id="fai:FAD_0698"/>
<keyword evidence="3" id="KW-0808">Transferase</keyword>
<dbReference type="InterPro" id="IPR016039">
    <property type="entry name" value="Thiolase-like"/>
</dbReference>
<keyword evidence="4" id="KW-1185">Reference proteome</keyword>
<feature type="domain" description="Thiolase C-terminal" evidence="2">
    <location>
        <begin position="243"/>
        <end position="382"/>
    </location>
</feature>
<dbReference type="Proteomes" id="UP000192050">
    <property type="component" value="Chromosome"/>
</dbReference>
<reference evidence="3 4" key="1">
    <citation type="submission" date="2011-10" db="EMBL/GenBank/DDBJ databases">
        <title>Metabolic and evolutionary patterns in the extreme acidophile Ferroplasma acidiphilum.</title>
        <authorList>
            <person name="Golyshina O.V."/>
            <person name="Kozyavkin S.A."/>
            <person name="Tatusov R.L."/>
            <person name="Slesarev A.I."/>
            <person name="Golyshin P.N."/>
        </authorList>
    </citation>
    <scope>NUCLEOTIDE SEQUENCE [LARGE SCALE GENOMIC DNA]</scope>
    <source>
        <strain evidence="4">Y</strain>
    </source>
</reference>
<dbReference type="CDD" id="cd00829">
    <property type="entry name" value="SCP-x_thiolase"/>
    <property type="match status" value="1"/>
</dbReference>
<organism evidence="3 4">
    <name type="scientific">Ferroplasma acidiphilum</name>
    <dbReference type="NCBI Taxonomy" id="74969"/>
    <lineage>
        <taxon>Archaea</taxon>
        <taxon>Methanobacteriati</taxon>
        <taxon>Thermoplasmatota</taxon>
        <taxon>Thermoplasmata</taxon>
        <taxon>Thermoplasmatales</taxon>
        <taxon>Ferroplasmaceae</taxon>
        <taxon>Ferroplasma</taxon>
    </lineage>
</organism>
<evidence type="ECO:0000256" key="1">
    <source>
        <dbReference type="ARBA" id="ARBA00023229"/>
    </source>
</evidence>
<dbReference type="AlphaFoldDB" id="A0A1V0N3B8"/>
<dbReference type="RefSeq" id="WP_081141805.1">
    <property type="nucleotide sequence ID" value="NZ_CP015363.1"/>
</dbReference>
<dbReference type="GeneID" id="31676200"/>
<dbReference type="PANTHER" id="PTHR42870:SF2">
    <property type="entry name" value="LIPID-TRANSFER PROTEIN, PUTATIVE-RELATED"/>
    <property type="match status" value="1"/>
</dbReference>